<feature type="transmembrane region" description="Helical" evidence="1">
    <location>
        <begin position="74"/>
        <end position="95"/>
    </location>
</feature>
<name>A0A0P8WLJ7_9CLOT</name>
<accession>A0A0P8WLJ7</accession>
<feature type="transmembrane region" description="Helical" evidence="1">
    <location>
        <begin position="258"/>
        <end position="275"/>
    </location>
</feature>
<feature type="transmembrane region" description="Helical" evidence="1">
    <location>
        <begin position="102"/>
        <end position="121"/>
    </location>
</feature>
<evidence type="ECO:0000313" key="3">
    <source>
        <dbReference type="Proteomes" id="UP000050326"/>
    </source>
</evidence>
<comment type="caution">
    <text evidence="2">The sequence shown here is derived from an EMBL/GenBank/DDBJ whole genome shotgun (WGS) entry which is preliminary data.</text>
</comment>
<dbReference type="EMBL" id="LKET01000039">
    <property type="protein sequence ID" value="KPU43299.1"/>
    <property type="molecule type" value="Genomic_DNA"/>
</dbReference>
<keyword evidence="1" id="KW-1133">Transmembrane helix</keyword>
<keyword evidence="1" id="KW-0472">Membrane</keyword>
<reference evidence="2 3" key="1">
    <citation type="submission" date="2015-09" db="EMBL/GenBank/DDBJ databases">
        <title>Genome sequence of Oxobacter pfennigii DSM 3222.</title>
        <authorList>
            <person name="Poehlein A."/>
            <person name="Bengelsdorf F.R."/>
            <person name="Schiel-Bengelsdorf B."/>
            <person name="Duerre P."/>
            <person name="Daniel R."/>
        </authorList>
    </citation>
    <scope>NUCLEOTIDE SEQUENCE [LARGE SCALE GENOMIC DNA]</scope>
    <source>
        <strain evidence="2 3">DSM 3222</strain>
    </source>
</reference>
<sequence>MQNLLWYIYLALGSLVITAIIIYKKRSSYNPSTLCIFYLAAAGSAWVGEFFVLGLFNAYVYNTGLFSDPWAQNLLGHLLLNTTLYPTITIIMVAFSLGYGWVLFVSAFFIFLEYIFIKFQLYEQYWWRYYMTAFVVFTYLPICHKWFNKLVKNCSGFIRYFTLYFSALVIAHIPAPILLLSGKQYYQLSYINNFAGNLYKSSIIIAFSYSLIEAFILVLFTCILKKWYWKIIPLFVSPIANGIFAKMNILIIKDGWDLFYTLIIYEIFIIAFILIEKYTLKTGFHKQH</sequence>
<keyword evidence="3" id="KW-1185">Reference proteome</keyword>
<feature type="transmembrane region" description="Helical" evidence="1">
    <location>
        <begin position="202"/>
        <end position="224"/>
    </location>
</feature>
<feature type="transmembrane region" description="Helical" evidence="1">
    <location>
        <begin position="160"/>
        <end position="182"/>
    </location>
</feature>
<proteinExistence type="predicted"/>
<dbReference type="OrthoDB" id="1680238at2"/>
<feature type="transmembrane region" description="Helical" evidence="1">
    <location>
        <begin position="231"/>
        <end position="252"/>
    </location>
</feature>
<evidence type="ECO:0000256" key="1">
    <source>
        <dbReference type="SAM" id="Phobius"/>
    </source>
</evidence>
<dbReference type="AlphaFoldDB" id="A0A0P8WLJ7"/>
<protein>
    <submittedName>
        <fullName evidence="2">Uncharacterized protein</fullName>
    </submittedName>
</protein>
<feature type="transmembrane region" description="Helical" evidence="1">
    <location>
        <begin position="35"/>
        <end position="62"/>
    </location>
</feature>
<gene>
    <name evidence="2" type="ORF">OXPF_27400</name>
</gene>
<feature type="transmembrane region" description="Helical" evidence="1">
    <location>
        <begin position="6"/>
        <end position="23"/>
    </location>
</feature>
<dbReference type="Proteomes" id="UP000050326">
    <property type="component" value="Unassembled WGS sequence"/>
</dbReference>
<organism evidence="2 3">
    <name type="scientific">Oxobacter pfennigii</name>
    <dbReference type="NCBI Taxonomy" id="36849"/>
    <lineage>
        <taxon>Bacteria</taxon>
        <taxon>Bacillati</taxon>
        <taxon>Bacillota</taxon>
        <taxon>Clostridia</taxon>
        <taxon>Eubacteriales</taxon>
        <taxon>Clostridiaceae</taxon>
        <taxon>Oxobacter</taxon>
    </lineage>
</organism>
<feature type="transmembrane region" description="Helical" evidence="1">
    <location>
        <begin position="127"/>
        <end position="148"/>
    </location>
</feature>
<evidence type="ECO:0000313" key="2">
    <source>
        <dbReference type="EMBL" id="KPU43299.1"/>
    </source>
</evidence>
<keyword evidence="1" id="KW-0812">Transmembrane</keyword>
<dbReference type="RefSeq" id="WP_054875757.1">
    <property type="nucleotide sequence ID" value="NZ_LKET01000039.1"/>
</dbReference>